<accession>A0A1F6BY01</accession>
<dbReference type="EMBL" id="MFKK01000010">
    <property type="protein sequence ID" value="OGG41708.1"/>
    <property type="molecule type" value="Genomic_DNA"/>
</dbReference>
<evidence type="ECO:0000256" key="1">
    <source>
        <dbReference type="SAM" id="MobiDB-lite"/>
    </source>
</evidence>
<dbReference type="Proteomes" id="UP000176996">
    <property type="component" value="Unassembled WGS sequence"/>
</dbReference>
<feature type="compositionally biased region" description="Basic and acidic residues" evidence="1">
    <location>
        <begin position="64"/>
        <end position="74"/>
    </location>
</feature>
<evidence type="ECO:0000313" key="2">
    <source>
        <dbReference type="EMBL" id="OGG41708.1"/>
    </source>
</evidence>
<comment type="caution">
    <text evidence="2">The sequence shown here is derived from an EMBL/GenBank/DDBJ whole genome shotgun (WGS) entry which is preliminary data.</text>
</comment>
<name>A0A1F6BY01_9BACT</name>
<evidence type="ECO:0000313" key="3">
    <source>
        <dbReference type="Proteomes" id="UP000176996"/>
    </source>
</evidence>
<proteinExistence type="predicted"/>
<dbReference type="AlphaFoldDB" id="A0A1F6BY01"/>
<protein>
    <submittedName>
        <fullName evidence="2">Uncharacterized protein</fullName>
    </submittedName>
</protein>
<dbReference type="STRING" id="1798471.A3A21_03835"/>
<organism evidence="2 3">
    <name type="scientific">Candidatus Jorgensenbacteria bacterium RIFCSPLOWO2_01_FULL_45_25b</name>
    <dbReference type="NCBI Taxonomy" id="1798471"/>
    <lineage>
        <taxon>Bacteria</taxon>
        <taxon>Candidatus Joergenseniibacteriota</taxon>
    </lineage>
</organism>
<gene>
    <name evidence="2" type="ORF">A3A21_03835</name>
</gene>
<feature type="region of interest" description="Disordered" evidence="1">
    <location>
        <begin position="34"/>
        <end position="74"/>
    </location>
</feature>
<sequence>MKKILIIFGVVVILAVSAYAVWRFGLLDTFGVSSPSSENAPGIGIPSNPLENVPEINPVGKTNPFKDVKTNPFD</sequence>
<reference evidence="2 3" key="1">
    <citation type="journal article" date="2016" name="Nat. Commun.">
        <title>Thousands of microbial genomes shed light on interconnected biogeochemical processes in an aquifer system.</title>
        <authorList>
            <person name="Anantharaman K."/>
            <person name="Brown C.T."/>
            <person name="Hug L.A."/>
            <person name="Sharon I."/>
            <person name="Castelle C.J."/>
            <person name="Probst A.J."/>
            <person name="Thomas B.C."/>
            <person name="Singh A."/>
            <person name="Wilkins M.J."/>
            <person name="Karaoz U."/>
            <person name="Brodie E.L."/>
            <person name="Williams K.H."/>
            <person name="Hubbard S.S."/>
            <person name="Banfield J.F."/>
        </authorList>
    </citation>
    <scope>NUCLEOTIDE SEQUENCE [LARGE SCALE GENOMIC DNA]</scope>
</reference>